<reference evidence="2 3" key="1">
    <citation type="submission" date="2021-01" db="EMBL/GenBank/DDBJ databases">
        <title>Genome Sequencing of Type Strains.</title>
        <authorList>
            <person name="Lemaire J.F."/>
            <person name="Inderbitzin P."/>
            <person name="Collins S.B."/>
            <person name="Wespe N."/>
            <person name="Knight-Connoni V."/>
        </authorList>
    </citation>
    <scope>NUCLEOTIDE SEQUENCE [LARGE SCALE GENOMIC DNA]</scope>
    <source>
        <strain evidence="2 3">DSM 14730</strain>
    </source>
</reference>
<dbReference type="SUPFAM" id="SSF55729">
    <property type="entry name" value="Acyl-CoA N-acyltransferases (Nat)"/>
    <property type="match status" value="1"/>
</dbReference>
<dbReference type="CDD" id="cd04301">
    <property type="entry name" value="NAT_SF"/>
    <property type="match status" value="1"/>
</dbReference>
<dbReference type="InterPro" id="IPR000182">
    <property type="entry name" value="GNAT_dom"/>
</dbReference>
<comment type="caution">
    <text evidence="2">The sequence shown here is derived from an EMBL/GenBank/DDBJ whole genome shotgun (WGS) entry which is preliminary data.</text>
</comment>
<dbReference type="PROSITE" id="PS51186">
    <property type="entry name" value="GNAT"/>
    <property type="match status" value="1"/>
</dbReference>
<dbReference type="InterPro" id="IPR016181">
    <property type="entry name" value="Acyl_CoA_acyltransferase"/>
</dbReference>
<feature type="domain" description="N-acetyltransferase" evidence="1">
    <location>
        <begin position="105"/>
        <end position="250"/>
    </location>
</feature>
<proteinExistence type="predicted"/>
<organism evidence="2 3">
    <name type="scientific">Fictibacillus barbaricus</name>
    <dbReference type="NCBI Taxonomy" id="182136"/>
    <lineage>
        <taxon>Bacteria</taxon>
        <taxon>Bacillati</taxon>
        <taxon>Bacillota</taxon>
        <taxon>Bacilli</taxon>
        <taxon>Bacillales</taxon>
        <taxon>Fictibacillaceae</taxon>
        <taxon>Fictibacillus</taxon>
    </lineage>
</organism>
<dbReference type="EMBL" id="JAFHKS010000042">
    <property type="protein sequence ID" value="MBN3544743.1"/>
    <property type="molecule type" value="Genomic_DNA"/>
</dbReference>
<dbReference type="Proteomes" id="UP001319060">
    <property type="component" value="Unassembled WGS sequence"/>
</dbReference>
<evidence type="ECO:0000313" key="2">
    <source>
        <dbReference type="EMBL" id="MBN3544743.1"/>
    </source>
</evidence>
<dbReference type="Gene3D" id="3.40.630.30">
    <property type="match status" value="1"/>
</dbReference>
<dbReference type="Pfam" id="PF00583">
    <property type="entry name" value="Acetyltransf_1"/>
    <property type="match status" value="1"/>
</dbReference>
<protein>
    <submittedName>
        <fullName evidence="2">GNAT family N-acetyltransferase</fullName>
    </submittedName>
</protein>
<gene>
    <name evidence="2" type="ORF">JYA64_05530</name>
</gene>
<evidence type="ECO:0000259" key="1">
    <source>
        <dbReference type="PROSITE" id="PS51186"/>
    </source>
</evidence>
<evidence type="ECO:0000313" key="3">
    <source>
        <dbReference type="Proteomes" id="UP001319060"/>
    </source>
</evidence>
<keyword evidence="3" id="KW-1185">Reference proteome</keyword>
<dbReference type="RefSeq" id="WP_188403588.1">
    <property type="nucleotide sequence ID" value="NZ_BMCE01000002.1"/>
</dbReference>
<name>A0ABS2Z984_9BACL</name>
<accession>A0ABS2Z984</accession>
<sequence length="250" mass="28752">MNRLSTISQESFYILNGMPSFVGLEQKKRIETEVFSHLVDELLSIGLSNNLNRVSVHLKKDSIVFFNHAAHLEERGFELFTTSVEYYKSFSEDFELKTDFSYFTLEDSRFTETEFKSLWGRVMQGSGNANSTLSMDEHLISVKHELGSGWMRNCGVFYKDKVPVAVCIPHIEPGTEDEGRLFYFGVLPEERGKGYAGILHKLSLKLLKELGASYYVGSTHETNTAMQRIFQKSGCEERGRRASYYYYFDK</sequence>